<keyword evidence="1" id="KW-1133">Transmembrane helix</keyword>
<evidence type="ECO:0008006" key="4">
    <source>
        <dbReference type="Google" id="ProtNLM"/>
    </source>
</evidence>
<evidence type="ECO:0000256" key="1">
    <source>
        <dbReference type="SAM" id="Phobius"/>
    </source>
</evidence>
<evidence type="ECO:0000313" key="3">
    <source>
        <dbReference type="Proteomes" id="UP001496674"/>
    </source>
</evidence>
<keyword evidence="3" id="KW-1185">Reference proteome</keyword>
<keyword evidence="1" id="KW-0472">Membrane</keyword>
<feature type="transmembrane region" description="Helical" evidence="1">
    <location>
        <begin position="55"/>
        <end position="73"/>
    </location>
</feature>
<name>A0ABM8IGR9_9BACE</name>
<gene>
    <name evidence="2" type="ORF">BSYN_15100</name>
</gene>
<dbReference type="EMBL" id="AP028055">
    <property type="protein sequence ID" value="BEG99245.1"/>
    <property type="molecule type" value="Genomic_DNA"/>
</dbReference>
<proteinExistence type="predicted"/>
<keyword evidence="1" id="KW-0812">Transmembrane</keyword>
<reference evidence="2 3" key="1">
    <citation type="submission" date="2023-04" db="EMBL/GenBank/DDBJ databases">
        <title>Draft genome sequence of acteroides sedimenti strain YN3PY1.</title>
        <authorList>
            <person name="Yoshida N."/>
        </authorList>
    </citation>
    <scope>NUCLEOTIDE SEQUENCE [LARGE SCALE GENOMIC DNA]</scope>
    <source>
        <strain evidence="2 3">YN3PY1</strain>
    </source>
</reference>
<sequence>MYQIKLEKDDFLRFMLFTASKSKTIKAKRIRSWIIITVLFLCLGLIFLSKEDKLVSYYFLIVAGLNIFFYPFYNRWRYKKYYESHIKENYKNRIGVTSQVEFVDEYIISKDYSGEEKLRLTEISFIYEIKDDLFIRMKNGGTIVVPSKMADYEGFKSELAKVTENLGIIWNVELNWKWK</sequence>
<dbReference type="RefSeq" id="WP_353329642.1">
    <property type="nucleotide sequence ID" value="NZ_AP028055.1"/>
</dbReference>
<accession>A0ABM8IGR9</accession>
<feature type="transmembrane region" description="Helical" evidence="1">
    <location>
        <begin position="30"/>
        <end position="49"/>
    </location>
</feature>
<protein>
    <recommendedName>
        <fullName evidence="4">YcxB family protein</fullName>
    </recommendedName>
</protein>
<dbReference type="Proteomes" id="UP001496674">
    <property type="component" value="Chromosome"/>
</dbReference>
<organism evidence="2 3">
    <name type="scientific">Bacteroides sedimenti</name>
    <dbReference type="NCBI Taxonomy" id="2136147"/>
    <lineage>
        <taxon>Bacteria</taxon>
        <taxon>Pseudomonadati</taxon>
        <taxon>Bacteroidota</taxon>
        <taxon>Bacteroidia</taxon>
        <taxon>Bacteroidales</taxon>
        <taxon>Bacteroidaceae</taxon>
        <taxon>Bacteroides</taxon>
    </lineage>
</organism>
<evidence type="ECO:0000313" key="2">
    <source>
        <dbReference type="EMBL" id="BEG99245.1"/>
    </source>
</evidence>